<reference evidence="8 9" key="1">
    <citation type="journal article" date="2013" name="Genome Biol.">
        <title>The genome sequence of the most widely cultivated cacao type and its use to identify candidate genes regulating pod color.</title>
        <authorList>
            <person name="Motamayor J.C."/>
            <person name="Mockaitis K."/>
            <person name="Schmutz J."/>
            <person name="Haiminen N."/>
            <person name="Iii D.L."/>
            <person name="Cornejo O."/>
            <person name="Findley S.D."/>
            <person name="Zheng P."/>
            <person name="Utro F."/>
            <person name="Royaert S."/>
            <person name="Saski C."/>
            <person name="Jenkins J."/>
            <person name="Podicheti R."/>
            <person name="Zhao M."/>
            <person name="Scheffler B.E."/>
            <person name="Stack J.C."/>
            <person name="Feltus F.A."/>
            <person name="Mustiga G.M."/>
            <person name="Amores F."/>
            <person name="Phillips W."/>
            <person name="Marelli J.P."/>
            <person name="May G.D."/>
            <person name="Shapiro H."/>
            <person name="Ma J."/>
            <person name="Bustamante C.D."/>
            <person name="Schnell R.J."/>
            <person name="Main D."/>
            <person name="Gilbert D."/>
            <person name="Parida L."/>
            <person name="Kuhn D.N."/>
        </authorList>
    </citation>
    <scope>NUCLEOTIDE SEQUENCE [LARGE SCALE GENOMIC DNA]</scope>
    <source>
        <strain evidence="9">cv. Matina 1-6</strain>
    </source>
</reference>
<evidence type="ECO:0000259" key="7">
    <source>
        <dbReference type="Pfam" id="PF17917"/>
    </source>
</evidence>
<dbReference type="STRING" id="3641.A0A061E504"/>
<dbReference type="SUPFAM" id="SSF56672">
    <property type="entry name" value="DNA/RNA polymerases"/>
    <property type="match status" value="1"/>
</dbReference>
<dbReference type="PANTHER" id="PTHR15503:SF45">
    <property type="entry name" value="RNA-DIRECTED DNA POLYMERASE HOMOLOG"/>
    <property type="match status" value="1"/>
</dbReference>
<evidence type="ECO:0000313" key="9">
    <source>
        <dbReference type="Proteomes" id="UP000026915"/>
    </source>
</evidence>
<dbReference type="eggNOG" id="KOG0017">
    <property type="taxonomic scope" value="Eukaryota"/>
</dbReference>
<keyword evidence="6" id="KW-0695">RNA-directed DNA polymerase</keyword>
<evidence type="ECO:0000313" key="8">
    <source>
        <dbReference type="EMBL" id="EOX99662.1"/>
    </source>
</evidence>
<dbReference type="PANTHER" id="PTHR15503">
    <property type="entry name" value="LDOC1 RELATED"/>
    <property type="match status" value="1"/>
</dbReference>
<evidence type="ECO:0000256" key="3">
    <source>
        <dbReference type="ARBA" id="ARBA00022722"/>
    </source>
</evidence>
<dbReference type="InterPro" id="IPR043502">
    <property type="entry name" value="DNA/RNA_pol_sf"/>
</dbReference>
<keyword evidence="4" id="KW-0255">Endonuclease</keyword>
<dbReference type="GO" id="GO:0016787">
    <property type="term" value="F:hydrolase activity"/>
    <property type="evidence" value="ECO:0007669"/>
    <property type="project" value="UniProtKB-KW"/>
</dbReference>
<evidence type="ECO:0000256" key="5">
    <source>
        <dbReference type="ARBA" id="ARBA00022801"/>
    </source>
</evidence>
<keyword evidence="9" id="KW-1185">Reference proteome</keyword>
<dbReference type="HOGENOM" id="CLU_1186777_0_0_1"/>
<keyword evidence="2" id="KW-0548">Nucleotidyltransferase</keyword>
<dbReference type="GO" id="GO:0004519">
    <property type="term" value="F:endonuclease activity"/>
    <property type="evidence" value="ECO:0007669"/>
    <property type="project" value="UniProtKB-KW"/>
</dbReference>
<gene>
    <name evidence="8" type="ORF">TCM_008395</name>
</gene>
<dbReference type="EMBL" id="CM001880">
    <property type="protein sequence ID" value="EOX99662.1"/>
    <property type="molecule type" value="Genomic_DNA"/>
</dbReference>
<feature type="domain" description="Reverse transcriptase RNase H-like" evidence="7">
    <location>
        <begin position="137"/>
        <end position="198"/>
    </location>
</feature>
<dbReference type="InterPro" id="IPR041373">
    <property type="entry name" value="RT_RNaseH"/>
</dbReference>
<evidence type="ECO:0000256" key="4">
    <source>
        <dbReference type="ARBA" id="ARBA00022759"/>
    </source>
</evidence>
<dbReference type="Gene3D" id="3.10.10.10">
    <property type="entry name" value="HIV Type 1 Reverse Transcriptase, subunit A, domain 1"/>
    <property type="match status" value="1"/>
</dbReference>
<accession>A0A061E504</accession>
<evidence type="ECO:0000256" key="2">
    <source>
        <dbReference type="ARBA" id="ARBA00022695"/>
    </source>
</evidence>
<dbReference type="Gramene" id="EOX99662">
    <property type="protein sequence ID" value="EOX99662"/>
    <property type="gene ID" value="TCM_008395"/>
</dbReference>
<keyword evidence="5" id="KW-0378">Hydrolase</keyword>
<dbReference type="Pfam" id="PF17917">
    <property type="entry name" value="RT_RNaseH"/>
    <property type="match status" value="1"/>
</dbReference>
<keyword evidence="1" id="KW-0808">Transferase</keyword>
<evidence type="ECO:0000256" key="6">
    <source>
        <dbReference type="ARBA" id="ARBA00022918"/>
    </source>
</evidence>
<dbReference type="InterPro" id="IPR032567">
    <property type="entry name" value="RTL1-rel"/>
</dbReference>
<keyword evidence="3" id="KW-0540">Nuclease</keyword>
<organism evidence="8 9">
    <name type="scientific">Theobroma cacao</name>
    <name type="common">Cacao</name>
    <name type="synonym">Cocoa</name>
    <dbReference type="NCBI Taxonomy" id="3641"/>
    <lineage>
        <taxon>Eukaryota</taxon>
        <taxon>Viridiplantae</taxon>
        <taxon>Streptophyta</taxon>
        <taxon>Embryophyta</taxon>
        <taxon>Tracheophyta</taxon>
        <taxon>Spermatophyta</taxon>
        <taxon>Magnoliopsida</taxon>
        <taxon>eudicotyledons</taxon>
        <taxon>Gunneridae</taxon>
        <taxon>Pentapetalae</taxon>
        <taxon>rosids</taxon>
        <taxon>malvids</taxon>
        <taxon>Malvales</taxon>
        <taxon>Malvaceae</taxon>
        <taxon>Byttnerioideae</taxon>
        <taxon>Theobroma</taxon>
    </lineage>
</organism>
<evidence type="ECO:0000256" key="1">
    <source>
        <dbReference type="ARBA" id="ARBA00022679"/>
    </source>
</evidence>
<name>A0A061E504_THECC</name>
<protein>
    <recommendedName>
        <fullName evidence="7">Reverse transcriptase RNase H-like domain-containing protein</fullName>
    </recommendedName>
</protein>
<dbReference type="GO" id="GO:0003964">
    <property type="term" value="F:RNA-directed DNA polymerase activity"/>
    <property type="evidence" value="ECO:0007669"/>
    <property type="project" value="UniProtKB-KW"/>
</dbReference>
<dbReference type="Proteomes" id="UP000026915">
    <property type="component" value="Chromosome 2"/>
</dbReference>
<dbReference type="OMA" id="DETRSKW"/>
<sequence length="234" mass="27447">MTFARKCLTSHSSQRDTQGHTQVALPFACCCTTYQRLPPEREVEFCIDLVQDMTSISIPPYQMALAKLKELKDQLEDLLDKGFICPSVSSWGASILFVKKKDGPIRLCIDYRVFRPYLDKFVIVFIDNILVYLRRGYIVYFDASRVRLECVLMQHGKVIVYALRQLKKHEQNYPTYHLEMAAIAFALKIWKHYLFGTTKTYHDLWEMYRWEGLKKDVAKFIAKYLVGQQVKAEH</sequence>
<proteinExistence type="predicted"/>
<dbReference type="InParanoid" id="A0A061E504"/>
<dbReference type="AlphaFoldDB" id="A0A061E504"/>